<dbReference type="Proteomes" id="UP000663829">
    <property type="component" value="Unassembled WGS sequence"/>
</dbReference>
<dbReference type="AlphaFoldDB" id="A0A815RGD2"/>
<sequence>MWDNKEVKKVNNPCYSKPVVKVLYRWFAYVPMWSSILYQFVERYASDGLVYTSDTKNIGAGRLSNATVESYFSIIKVSRLQRKTRLRLAQLVSEIFQSTQARLKAGKYGVTQTNKGRRKRAKNNTDINIIEVWNRRKRNTNRSVYLGRITKRPSSAKQTTCALFPLKPKRSISTEEYKDLRDAQLRIIECCAAKRIYSPQQFLINPPFCILDISSESRTSTRDLPDTLMIGEH</sequence>
<organism evidence="1 3">
    <name type="scientific">Didymodactylos carnosus</name>
    <dbReference type="NCBI Taxonomy" id="1234261"/>
    <lineage>
        <taxon>Eukaryota</taxon>
        <taxon>Metazoa</taxon>
        <taxon>Spiralia</taxon>
        <taxon>Gnathifera</taxon>
        <taxon>Rotifera</taxon>
        <taxon>Eurotatoria</taxon>
        <taxon>Bdelloidea</taxon>
        <taxon>Philodinida</taxon>
        <taxon>Philodinidae</taxon>
        <taxon>Didymodactylos</taxon>
    </lineage>
</organism>
<reference evidence="1" key="1">
    <citation type="submission" date="2021-02" db="EMBL/GenBank/DDBJ databases">
        <authorList>
            <person name="Nowell W R."/>
        </authorList>
    </citation>
    <scope>NUCLEOTIDE SEQUENCE</scope>
</reference>
<dbReference type="Proteomes" id="UP000681722">
    <property type="component" value="Unassembled WGS sequence"/>
</dbReference>
<gene>
    <name evidence="1" type="ORF">GPM918_LOCUS35671</name>
    <name evidence="2" type="ORF">SRO942_LOCUS36385</name>
</gene>
<feature type="non-terminal residue" evidence="1">
    <location>
        <position position="1"/>
    </location>
</feature>
<comment type="caution">
    <text evidence="1">The sequence shown here is derived from an EMBL/GenBank/DDBJ whole genome shotgun (WGS) entry which is preliminary data.</text>
</comment>
<evidence type="ECO:0000313" key="1">
    <source>
        <dbReference type="EMBL" id="CAF1476810.1"/>
    </source>
</evidence>
<dbReference type="EMBL" id="CAJNOQ010020864">
    <property type="protein sequence ID" value="CAF1476810.1"/>
    <property type="molecule type" value="Genomic_DNA"/>
</dbReference>
<proteinExistence type="predicted"/>
<evidence type="ECO:0000313" key="2">
    <source>
        <dbReference type="EMBL" id="CAF4342708.1"/>
    </source>
</evidence>
<keyword evidence="3" id="KW-1185">Reference proteome</keyword>
<protein>
    <submittedName>
        <fullName evidence="1">Uncharacterized protein</fullName>
    </submittedName>
</protein>
<name>A0A815RGD2_9BILA</name>
<accession>A0A815RGD2</accession>
<dbReference type="EMBL" id="CAJOBC010086331">
    <property type="protein sequence ID" value="CAF4342708.1"/>
    <property type="molecule type" value="Genomic_DNA"/>
</dbReference>
<evidence type="ECO:0000313" key="3">
    <source>
        <dbReference type="Proteomes" id="UP000663829"/>
    </source>
</evidence>